<feature type="compositionally biased region" description="Polar residues" evidence="1">
    <location>
        <begin position="321"/>
        <end position="332"/>
    </location>
</feature>
<evidence type="ECO:0000313" key="5">
    <source>
        <dbReference type="Proteomes" id="UP000288859"/>
    </source>
</evidence>
<name>A0A438NGE1_EXOME</name>
<gene>
    <name evidence="4" type="ORF">B0A52_01079</name>
</gene>
<keyword evidence="2" id="KW-0472">Membrane</keyword>
<feature type="domain" description="SMODS and SLOG-associating 2TM effector" evidence="3">
    <location>
        <begin position="63"/>
        <end position="195"/>
    </location>
</feature>
<dbReference type="NCBIfam" id="NF033635">
    <property type="entry name" value="SLATT_fungal"/>
    <property type="match status" value="1"/>
</dbReference>
<keyword evidence="2" id="KW-0812">Transmembrane</keyword>
<sequence>MPSNEQTPLLWGYADTADSFSPSLHSQFCMLVGCPSSSPDIKPKNPKVRVPDFTPPPKSLYGRATRQLRAQQLKYYSTAALSNTLLLSQVVLGAALTGLGASESSHILITIFGAMNTIIAGVVAYLKSQGQPMRARMYRDDLDRVVDEIENSEVMWLGIAKNVHGYDEIDTDEHRVTVRSEVARLTRLYDRAVRNNTLNNPDMYLAGSNGFDGSGGQALRSRPANSHPVLIGGPVPISLPVASGPSPGADAPQVPAAAGAVPVQSTHDPDESPASAPPKPKPKDKDKDKDKDKEDAKPATPAETPPTTDKANPQGEASDPTVESGQSNTASGNGDKKDSPDPPTNATPPHDPDASPASDPNVPLKKTESRK</sequence>
<feature type="compositionally biased region" description="Low complexity" evidence="1">
    <location>
        <begin position="247"/>
        <end position="264"/>
    </location>
</feature>
<feature type="transmembrane region" description="Helical" evidence="2">
    <location>
        <begin position="75"/>
        <end position="101"/>
    </location>
</feature>
<evidence type="ECO:0000259" key="3">
    <source>
        <dbReference type="Pfam" id="PF18142"/>
    </source>
</evidence>
<dbReference type="EMBL" id="NAJM01000003">
    <property type="protein sequence ID" value="RVX74802.1"/>
    <property type="molecule type" value="Genomic_DNA"/>
</dbReference>
<evidence type="ECO:0000256" key="1">
    <source>
        <dbReference type="SAM" id="MobiDB-lite"/>
    </source>
</evidence>
<protein>
    <recommendedName>
        <fullName evidence="3">SMODS and SLOG-associating 2TM effector domain-containing protein</fullName>
    </recommendedName>
</protein>
<dbReference type="Proteomes" id="UP000288859">
    <property type="component" value="Unassembled WGS sequence"/>
</dbReference>
<dbReference type="InterPro" id="IPR041622">
    <property type="entry name" value="SLATT_fungi"/>
</dbReference>
<feature type="compositionally biased region" description="Low complexity" evidence="1">
    <location>
        <begin position="298"/>
        <end position="311"/>
    </location>
</feature>
<accession>A0A438NGE1</accession>
<feature type="transmembrane region" description="Helical" evidence="2">
    <location>
        <begin position="107"/>
        <end position="126"/>
    </location>
</feature>
<proteinExistence type="predicted"/>
<reference evidence="4 5" key="1">
    <citation type="submission" date="2017-03" db="EMBL/GenBank/DDBJ databases">
        <title>Genomes of endolithic fungi from Antarctica.</title>
        <authorList>
            <person name="Coleine C."/>
            <person name="Masonjones S."/>
            <person name="Stajich J.E."/>
        </authorList>
    </citation>
    <scope>NUCLEOTIDE SEQUENCE [LARGE SCALE GENOMIC DNA]</scope>
    <source>
        <strain evidence="4 5">CCFEE 6314</strain>
    </source>
</reference>
<dbReference type="AlphaFoldDB" id="A0A438NGE1"/>
<evidence type="ECO:0000313" key="4">
    <source>
        <dbReference type="EMBL" id="RVX74802.1"/>
    </source>
</evidence>
<dbReference type="PANTHER" id="PTHR38793">
    <property type="entry name" value="SLATT_FUNGAL DOMAIN-CONTAINING PROTEIN-RELATED"/>
    <property type="match status" value="1"/>
</dbReference>
<dbReference type="OrthoDB" id="4472872at2759"/>
<evidence type="ECO:0000256" key="2">
    <source>
        <dbReference type="SAM" id="Phobius"/>
    </source>
</evidence>
<dbReference type="VEuPathDB" id="FungiDB:PV10_00584"/>
<keyword evidence="2" id="KW-1133">Transmembrane helix</keyword>
<feature type="compositionally biased region" description="Basic and acidic residues" evidence="1">
    <location>
        <begin position="281"/>
        <end position="297"/>
    </location>
</feature>
<organism evidence="4 5">
    <name type="scientific">Exophiala mesophila</name>
    <name type="common">Black yeast-like fungus</name>
    <dbReference type="NCBI Taxonomy" id="212818"/>
    <lineage>
        <taxon>Eukaryota</taxon>
        <taxon>Fungi</taxon>
        <taxon>Dikarya</taxon>
        <taxon>Ascomycota</taxon>
        <taxon>Pezizomycotina</taxon>
        <taxon>Eurotiomycetes</taxon>
        <taxon>Chaetothyriomycetidae</taxon>
        <taxon>Chaetothyriales</taxon>
        <taxon>Herpotrichiellaceae</taxon>
        <taxon>Exophiala</taxon>
    </lineage>
</organism>
<feature type="region of interest" description="Disordered" evidence="1">
    <location>
        <begin position="241"/>
        <end position="371"/>
    </location>
</feature>
<dbReference type="Pfam" id="PF18142">
    <property type="entry name" value="SLATT_fungal"/>
    <property type="match status" value="1"/>
</dbReference>
<dbReference type="PANTHER" id="PTHR38793:SF3">
    <property type="entry name" value="SMODS AND SLOG-ASSOCIATING 2TM EFFECTOR DOMAIN-CONTAINING PROTEIN"/>
    <property type="match status" value="1"/>
</dbReference>
<comment type="caution">
    <text evidence="4">The sequence shown here is derived from an EMBL/GenBank/DDBJ whole genome shotgun (WGS) entry which is preliminary data.</text>
</comment>